<sequence length="216" mass="23730">MELQAAGDLSKAESRLLHFINALAASLDPRGSHVHRTFQFLKSDISSVNVILLGAQAVMLAVIAKLEFEVCPRHRGTGASMKIKCIAGFAVITKQPDASASLYRDALGLPFKRQDSYLYVDKFAGSNHFGIWPLKMAAQSCFGQDEWPAHIPVPTATIEFELEDVAAVESAVQEMKSKGQDFIHEARTEPWGQTSARFMSPEGVLVGLSYAPWLHE</sequence>
<evidence type="ECO:0000313" key="3">
    <source>
        <dbReference type="Proteomes" id="UP001596103"/>
    </source>
</evidence>
<dbReference type="EMBL" id="JBHSMP010000020">
    <property type="protein sequence ID" value="MFC5430550.1"/>
    <property type="molecule type" value="Genomic_DNA"/>
</dbReference>
<comment type="caution">
    <text evidence="2">The sequence shown here is derived from an EMBL/GenBank/DDBJ whole genome shotgun (WGS) entry which is preliminary data.</text>
</comment>
<feature type="domain" description="VOC" evidence="1">
    <location>
        <begin position="85"/>
        <end position="211"/>
    </location>
</feature>
<proteinExistence type="predicted"/>
<dbReference type="Gene3D" id="3.10.180.10">
    <property type="entry name" value="2,3-Dihydroxybiphenyl 1,2-Dioxygenase, domain 1"/>
    <property type="match status" value="1"/>
</dbReference>
<gene>
    <name evidence="2" type="ORF">ACFPTO_17335</name>
</gene>
<dbReference type="SUPFAM" id="SSF54593">
    <property type="entry name" value="Glyoxalase/Bleomycin resistance protein/Dihydroxybiphenyl dioxygenase"/>
    <property type="match status" value="1"/>
</dbReference>
<protein>
    <submittedName>
        <fullName evidence="2">VOC family protein</fullName>
    </submittedName>
</protein>
<dbReference type="InterPro" id="IPR037523">
    <property type="entry name" value="VOC_core"/>
</dbReference>
<dbReference type="InterPro" id="IPR004360">
    <property type="entry name" value="Glyas_Fos-R_dOase_dom"/>
</dbReference>
<name>A0ABW0JCE1_9BURK</name>
<evidence type="ECO:0000259" key="1">
    <source>
        <dbReference type="PROSITE" id="PS51819"/>
    </source>
</evidence>
<reference evidence="3" key="1">
    <citation type="journal article" date="2019" name="Int. J. Syst. Evol. Microbiol.">
        <title>The Global Catalogue of Microorganisms (GCM) 10K type strain sequencing project: providing services to taxonomists for standard genome sequencing and annotation.</title>
        <authorList>
            <consortium name="The Broad Institute Genomics Platform"/>
            <consortium name="The Broad Institute Genome Sequencing Center for Infectious Disease"/>
            <person name="Wu L."/>
            <person name="Ma J."/>
        </authorList>
    </citation>
    <scope>NUCLEOTIDE SEQUENCE [LARGE SCALE GENOMIC DNA]</scope>
    <source>
        <strain evidence="3">CCUG 56042</strain>
    </source>
</reference>
<dbReference type="RefSeq" id="WP_377713092.1">
    <property type="nucleotide sequence ID" value="NZ_JBHSMP010000020.1"/>
</dbReference>
<dbReference type="PROSITE" id="PS51819">
    <property type="entry name" value="VOC"/>
    <property type="match status" value="1"/>
</dbReference>
<evidence type="ECO:0000313" key="2">
    <source>
        <dbReference type="EMBL" id="MFC5430550.1"/>
    </source>
</evidence>
<keyword evidence="3" id="KW-1185">Reference proteome</keyword>
<organism evidence="2 3">
    <name type="scientific">Paraburkholderia denitrificans</name>
    <dbReference type="NCBI Taxonomy" id="694025"/>
    <lineage>
        <taxon>Bacteria</taxon>
        <taxon>Pseudomonadati</taxon>
        <taxon>Pseudomonadota</taxon>
        <taxon>Betaproteobacteria</taxon>
        <taxon>Burkholderiales</taxon>
        <taxon>Burkholderiaceae</taxon>
        <taxon>Paraburkholderia</taxon>
    </lineage>
</organism>
<dbReference type="Proteomes" id="UP001596103">
    <property type="component" value="Unassembled WGS sequence"/>
</dbReference>
<dbReference type="InterPro" id="IPR029068">
    <property type="entry name" value="Glyas_Bleomycin-R_OHBP_Dase"/>
</dbReference>
<accession>A0ABW0JCE1</accession>
<dbReference type="Pfam" id="PF00903">
    <property type="entry name" value="Glyoxalase"/>
    <property type="match status" value="1"/>
</dbReference>